<gene>
    <name evidence="7" type="ORF">OU798_10610</name>
</gene>
<evidence type="ECO:0000256" key="5">
    <source>
        <dbReference type="RuleBase" id="RU004404"/>
    </source>
</evidence>
<dbReference type="SUPFAM" id="SSF50156">
    <property type="entry name" value="PDZ domain-like"/>
    <property type="match status" value="1"/>
</dbReference>
<dbReference type="InterPro" id="IPR001478">
    <property type="entry name" value="PDZ"/>
</dbReference>
<dbReference type="Gene3D" id="3.90.226.10">
    <property type="entry name" value="2-enoyl-CoA Hydratase, Chain A, domain 1"/>
    <property type="match status" value="1"/>
</dbReference>
<dbReference type="GO" id="GO:0006508">
    <property type="term" value="P:proteolysis"/>
    <property type="evidence" value="ECO:0007669"/>
    <property type="project" value="UniProtKB-KW"/>
</dbReference>
<dbReference type="PANTHER" id="PTHR32060:SF30">
    <property type="entry name" value="CARBOXY-TERMINAL PROCESSING PROTEASE CTPA"/>
    <property type="match status" value="1"/>
</dbReference>
<keyword evidence="3 5" id="KW-0378">Hydrolase</keyword>
<name>A0A9X3F5D4_9BACT</name>
<feature type="domain" description="PDZ" evidence="6">
    <location>
        <begin position="92"/>
        <end position="150"/>
    </location>
</feature>
<sequence length="551" mass="60955">MNKKTIIILPTLIALSVAIGILIGNMLNKNTQPVFSGMGMGFNKSNKITTILDLIDRGYVDSVNTGEIIEETIPEILKNLDPHTSYIPARDMQDVQEEMQGNFSGIGVQFSIQEDTVRVVEVISGGPSSKVGILPGDCIVSVNDSVIAGVDVRNNTVLSLLRGEKNSKVRVGIARKNYDGELEFEITRGDIPIYSVDVSYMIDDETGFIKVSRFANTTYDEFVQGIKKLEGLGAKKVIVDLRNNPGGSLVGVLQMVDEFLEKGEAILYTEGINQPRKTYSASGKRSFAEIGVYVMIDEFSASASEIFAGAMQDNDRGIVIGRRSFGKGLVQEQIPLMDGSALRLTVARFYTPSGRCIQSSYEGGNEAYYNNIYERFHNMEQLVADSIHFVDSLRYETKGGRVVYGGGGIMPDFFVPVDTTGNSEYFTSIYRKGLIYSFAYSYADSHRDELTKLTSADEFDSYLDKQNALSDFISYAEEKGIKKDREGLKISGEIINTQLKAYIARNIMGEEGFYPIIKKIDKTLLRAIEVSQQNLLVENIVATDSVVVPLR</sequence>
<comment type="caution">
    <text evidence="7">The sequence shown here is derived from an EMBL/GenBank/DDBJ whole genome shotgun (WGS) entry which is preliminary data.</text>
</comment>
<dbReference type="GO" id="GO:0008236">
    <property type="term" value="F:serine-type peptidase activity"/>
    <property type="evidence" value="ECO:0007669"/>
    <property type="project" value="UniProtKB-KW"/>
</dbReference>
<protein>
    <submittedName>
        <fullName evidence="7">S41 family peptidase</fullName>
    </submittedName>
</protein>
<dbReference type="InterPro" id="IPR005151">
    <property type="entry name" value="Tail-specific_protease"/>
</dbReference>
<keyword evidence="8" id="KW-1185">Reference proteome</keyword>
<dbReference type="Gene3D" id="2.30.42.10">
    <property type="match status" value="1"/>
</dbReference>
<dbReference type="GO" id="GO:0030288">
    <property type="term" value="C:outer membrane-bounded periplasmic space"/>
    <property type="evidence" value="ECO:0007669"/>
    <property type="project" value="TreeGrafter"/>
</dbReference>
<dbReference type="PANTHER" id="PTHR32060">
    <property type="entry name" value="TAIL-SPECIFIC PROTEASE"/>
    <property type="match status" value="1"/>
</dbReference>
<dbReference type="GO" id="GO:0004175">
    <property type="term" value="F:endopeptidase activity"/>
    <property type="evidence" value="ECO:0007669"/>
    <property type="project" value="TreeGrafter"/>
</dbReference>
<dbReference type="NCBIfam" id="TIGR00225">
    <property type="entry name" value="prc"/>
    <property type="match status" value="1"/>
</dbReference>
<evidence type="ECO:0000256" key="3">
    <source>
        <dbReference type="ARBA" id="ARBA00022801"/>
    </source>
</evidence>
<keyword evidence="2 5" id="KW-0645">Protease</keyword>
<dbReference type="SMART" id="SM00228">
    <property type="entry name" value="PDZ"/>
    <property type="match status" value="1"/>
</dbReference>
<organism evidence="7 8">
    <name type="scientific">Draconibacterium aestuarii</name>
    <dbReference type="NCBI Taxonomy" id="2998507"/>
    <lineage>
        <taxon>Bacteria</taxon>
        <taxon>Pseudomonadati</taxon>
        <taxon>Bacteroidota</taxon>
        <taxon>Bacteroidia</taxon>
        <taxon>Marinilabiliales</taxon>
        <taxon>Prolixibacteraceae</taxon>
        <taxon>Draconibacterium</taxon>
    </lineage>
</organism>
<evidence type="ECO:0000256" key="1">
    <source>
        <dbReference type="ARBA" id="ARBA00009179"/>
    </source>
</evidence>
<evidence type="ECO:0000259" key="6">
    <source>
        <dbReference type="PROSITE" id="PS50106"/>
    </source>
</evidence>
<dbReference type="CDD" id="cd06782">
    <property type="entry name" value="cpPDZ_CPP-like"/>
    <property type="match status" value="1"/>
</dbReference>
<reference evidence="7" key="1">
    <citation type="submission" date="2022-11" db="EMBL/GenBank/DDBJ databases">
        <title>Marilongibacter aestuarii gen. nov., sp. nov., isolated from tidal flat sediment.</title>
        <authorList>
            <person name="Jiayan W."/>
        </authorList>
    </citation>
    <scope>NUCLEOTIDE SEQUENCE</scope>
    <source>
        <strain evidence="7">Z1-6</strain>
    </source>
</reference>
<dbReference type="InterPro" id="IPR036034">
    <property type="entry name" value="PDZ_sf"/>
</dbReference>
<evidence type="ECO:0000313" key="7">
    <source>
        <dbReference type="EMBL" id="MCY1720798.1"/>
    </source>
</evidence>
<dbReference type="Pfam" id="PF13180">
    <property type="entry name" value="PDZ_2"/>
    <property type="match status" value="1"/>
</dbReference>
<dbReference type="EMBL" id="JAPOHD010000020">
    <property type="protein sequence ID" value="MCY1720798.1"/>
    <property type="molecule type" value="Genomic_DNA"/>
</dbReference>
<dbReference type="SUPFAM" id="SSF52096">
    <property type="entry name" value="ClpP/crotonase"/>
    <property type="match status" value="1"/>
</dbReference>
<evidence type="ECO:0000256" key="2">
    <source>
        <dbReference type="ARBA" id="ARBA00022670"/>
    </source>
</evidence>
<keyword evidence="4 5" id="KW-0720">Serine protease</keyword>
<dbReference type="AlphaFoldDB" id="A0A9X3F5D4"/>
<dbReference type="PROSITE" id="PS50106">
    <property type="entry name" value="PDZ"/>
    <property type="match status" value="1"/>
</dbReference>
<proteinExistence type="inferred from homology"/>
<dbReference type="RefSeq" id="WP_343333131.1">
    <property type="nucleotide sequence ID" value="NZ_JAPOHD010000020.1"/>
</dbReference>
<dbReference type="InterPro" id="IPR029045">
    <property type="entry name" value="ClpP/crotonase-like_dom_sf"/>
</dbReference>
<comment type="similarity">
    <text evidence="1 5">Belongs to the peptidase S41A family.</text>
</comment>
<dbReference type="Pfam" id="PF03572">
    <property type="entry name" value="Peptidase_S41"/>
    <property type="match status" value="1"/>
</dbReference>
<dbReference type="GO" id="GO:0007165">
    <property type="term" value="P:signal transduction"/>
    <property type="evidence" value="ECO:0007669"/>
    <property type="project" value="TreeGrafter"/>
</dbReference>
<dbReference type="Gene3D" id="3.30.750.44">
    <property type="match status" value="1"/>
</dbReference>
<accession>A0A9X3F5D4</accession>
<dbReference type="InterPro" id="IPR004447">
    <property type="entry name" value="Peptidase_S41A"/>
</dbReference>
<evidence type="ECO:0000313" key="8">
    <source>
        <dbReference type="Proteomes" id="UP001145087"/>
    </source>
</evidence>
<dbReference type="CDD" id="cd07560">
    <property type="entry name" value="Peptidase_S41_CPP"/>
    <property type="match status" value="1"/>
</dbReference>
<dbReference type="SMART" id="SM00245">
    <property type="entry name" value="TSPc"/>
    <property type="match status" value="1"/>
</dbReference>
<dbReference type="Proteomes" id="UP001145087">
    <property type="component" value="Unassembled WGS sequence"/>
</dbReference>
<evidence type="ECO:0000256" key="4">
    <source>
        <dbReference type="ARBA" id="ARBA00022825"/>
    </source>
</evidence>